<protein>
    <submittedName>
        <fullName evidence="2">Retrovirus-related Pol polyprotein from transposon TNT 1-94</fullName>
    </submittedName>
</protein>
<comment type="caution">
    <text evidence="2">The sequence shown here is derived from an EMBL/GenBank/DDBJ whole genome shotgun (WGS) entry which is preliminary data.</text>
</comment>
<dbReference type="CDD" id="cd09272">
    <property type="entry name" value="RNase_HI_RT_Ty1"/>
    <property type="match status" value="1"/>
</dbReference>
<evidence type="ECO:0000259" key="1">
    <source>
        <dbReference type="Pfam" id="PF07727"/>
    </source>
</evidence>
<dbReference type="PANTHER" id="PTHR11439">
    <property type="entry name" value="GAG-POL-RELATED RETROTRANSPOSON"/>
    <property type="match status" value="1"/>
</dbReference>
<dbReference type="InterPro" id="IPR013103">
    <property type="entry name" value="RVT_2"/>
</dbReference>
<reference evidence="2 3" key="1">
    <citation type="journal article" date="2018" name="PLoS Genet.">
        <title>Population sequencing reveals clonal diversity and ancestral inbreeding in the grapevine cultivar Chardonnay.</title>
        <authorList>
            <person name="Roach M.J."/>
            <person name="Johnson D.L."/>
            <person name="Bohlmann J."/>
            <person name="van Vuuren H.J."/>
            <person name="Jones S.J."/>
            <person name="Pretorius I.S."/>
            <person name="Schmidt S.A."/>
            <person name="Borneman A.R."/>
        </authorList>
    </citation>
    <scope>NUCLEOTIDE SEQUENCE [LARGE SCALE GENOMIC DNA]</scope>
    <source>
        <strain evidence="3">cv. Chardonnay</strain>
        <tissue evidence="2">Leaf</tissue>
    </source>
</reference>
<dbReference type="Proteomes" id="UP000288805">
    <property type="component" value="Unassembled WGS sequence"/>
</dbReference>
<accession>A0A438G752</accession>
<dbReference type="EMBL" id="QGNW01000556">
    <property type="protein sequence ID" value="RVW67981.1"/>
    <property type="molecule type" value="Genomic_DNA"/>
</dbReference>
<dbReference type="PANTHER" id="PTHR11439:SF467">
    <property type="entry name" value="INTEGRASE CATALYTIC DOMAIN-CONTAINING PROTEIN"/>
    <property type="match status" value="1"/>
</dbReference>
<dbReference type="Pfam" id="PF07727">
    <property type="entry name" value="RVT_2"/>
    <property type="match status" value="1"/>
</dbReference>
<sequence>MLSTHFDMKDLSEASYVLGIKILRDRANRVLKLSQRTYIEKILKRFNMHKCSSTRAPIVKVGSLMHAQVCTRPDIGFVVGMLGRYLSNPGVNIGKLLRKSLDDKKSTTGYIFMMAGGVVSWKSVKQTLTTSSTMEAESLKLFCDNSATVAFSKNIRSISRSKHIDVKFYFVKEKVAESLIDIEHMSTKTSEPLNSATSTLIIMKRLKMEQETQKRGTGSEVEIRREAKLIGHMNHGGAKHINHQPCESNRARVMSLGYSVSHEQRMGPNQVSEEVGGRRCFQTDFNTRKIKEAYGQPGDGSSQ</sequence>
<organism evidence="2 3">
    <name type="scientific">Vitis vinifera</name>
    <name type="common">Grape</name>
    <dbReference type="NCBI Taxonomy" id="29760"/>
    <lineage>
        <taxon>Eukaryota</taxon>
        <taxon>Viridiplantae</taxon>
        <taxon>Streptophyta</taxon>
        <taxon>Embryophyta</taxon>
        <taxon>Tracheophyta</taxon>
        <taxon>Spermatophyta</taxon>
        <taxon>Magnoliopsida</taxon>
        <taxon>eudicotyledons</taxon>
        <taxon>Gunneridae</taxon>
        <taxon>Pentapetalae</taxon>
        <taxon>rosids</taxon>
        <taxon>Vitales</taxon>
        <taxon>Vitaceae</taxon>
        <taxon>Viteae</taxon>
        <taxon>Vitis</taxon>
    </lineage>
</organism>
<name>A0A438G752_VITVI</name>
<dbReference type="AlphaFoldDB" id="A0A438G752"/>
<evidence type="ECO:0000313" key="2">
    <source>
        <dbReference type="EMBL" id="RVW67981.1"/>
    </source>
</evidence>
<feature type="domain" description="Reverse transcriptase Ty1/copia-type" evidence="1">
    <location>
        <begin position="1"/>
        <end position="60"/>
    </location>
</feature>
<proteinExistence type="predicted"/>
<gene>
    <name evidence="2" type="primary">POLX_2659</name>
    <name evidence="2" type="ORF">CK203_061881</name>
</gene>
<evidence type="ECO:0000313" key="3">
    <source>
        <dbReference type="Proteomes" id="UP000288805"/>
    </source>
</evidence>